<dbReference type="Pfam" id="PF10013">
    <property type="entry name" value="DUF2256"/>
    <property type="match status" value="1"/>
</dbReference>
<dbReference type="EMBL" id="JAYGHX010000008">
    <property type="protein sequence ID" value="MEA5392177.1"/>
    <property type="molecule type" value="Genomic_DNA"/>
</dbReference>
<gene>
    <name evidence="2" type="ORF">VB738_13005</name>
</gene>
<feature type="region of interest" description="Disordered" evidence="1">
    <location>
        <begin position="42"/>
        <end position="64"/>
    </location>
</feature>
<evidence type="ECO:0000256" key="1">
    <source>
        <dbReference type="SAM" id="MobiDB-lite"/>
    </source>
</evidence>
<accession>A0ABU5RWP5</accession>
<sequence length="64" mass="7637">MPHHVDRPTKSCPVCGRPFQWRRKWKQVWEEVRYCSERCRRNRNRARPDSAESPQISKAVNSAA</sequence>
<evidence type="ECO:0000313" key="3">
    <source>
        <dbReference type="Proteomes" id="UP001304461"/>
    </source>
</evidence>
<dbReference type="PANTHER" id="PTHR37463:SF1">
    <property type="entry name" value="DUF2256 DOMAIN-CONTAINING PROTEIN"/>
    <property type="match status" value="1"/>
</dbReference>
<dbReference type="PANTHER" id="PTHR37463">
    <property type="entry name" value="GSL3115 PROTEIN"/>
    <property type="match status" value="1"/>
</dbReference>
<name>A0ABU5RWP5_9CYAN</name>
<protein>
    <submittedName>
        <fullName evidence="2">DUF2256 domain-containing protein</fullName>
    </submittedName>
</protein>
<organism evidence="2 3">
    <name type="scientific">Cyanobium gracile UHCC 0139</name>
    <dbReference type="NCBI Taxonomy" id="3110308"/>
    <lineage>
        <taxon>Bacteria</taxon>
        <taxon>Bacillati</taxon>
        <taxon>Cyanobacteriota</taxon>
        <taxon>Cyanophyceae</taxon>
        <taxon>Synechococcales</taxon>
        <taxon>Prochlorococcaceae</taxon>
        <taxon>Cyanobium</taxon>
    </lineage>
</organism>
<evidence type="ECO:0000313" key="2">
    <source>
        <dbReference type="EMBL" id="MEA5392177.1"/>
    </source>
</evidence>
<reference evidence="2 3" key="1">
    <citation type="submission" date="2023-12" db="EMBL/GenBank/DDBJ databases">
        <title>Baltic Sea Cyanobacteria.</title>
        <authorList>
            <person name="Delbaje E."/>
            <person name="Fewer D.P."/>
            <person name="Shishido T.K."/>
        </authorList>
    </citation>
    <scope>NUCLEOTIDE SEQUENCE [LARGE SCALE GENOMIC DNA]</scope>
    <source>
        <strain evidence="2 3">UHCC 0139</strain>
    </source>
</reference>
<proteinExistence type="predicted"/>
<keyword evidence="3" id="KW-1185">Reference proteome</keyword>
<dbReference type="InterPro" id="IPR017136">
    <property type="entry name" value="UCP037205"/>
</dbReference>
<dbReference type="RefSeq" id="WP_323306142.1">
    <property type="nucleotide sequence ID" value="NZ_JAYGHX010000008.1"/>
</dbReference>
<dbReference type="Proteomes" id="UP001304461">
    <property type="component" value="Unassembled WGS sequence"/>
</dbReference>
<feature type="compositionally biased region" description="Polar residues" evidence="1">
    <location>
        <begin position="52"/>
        <end position="64"/>
    </location>
</feature>
<comment type="caution">
    <text evidence="2">The sequence shown here is derived from an EMBL/GenBank/DDBJ whole genome shotgun (WGS) entry which is preliminary data.</text>
</comment>